<evidence type="ECO:0000313" key="2">
    <source>
        <dbReference type="Proteomes" id="UP000475545"/>
    </source>
</evidence>
<reference evidence="1 2" key="1">
    <citation type="submission" date="2019-11" db="EMBL/GenBank/DDBJ databases">
        <title>Gordonia sp. nov., a novel actinobacterium isolated from mangrove soil in Hainan.</title>
        <authorList>
            <person name="Huang X."/>
            <person name="Xie Y."/>
            <person name="Chu X."/>
            <person name="Xiao K."/>
        </authorList>
    </citation>
    <scope>NUCLEOTIDE SEQUENCE [LARGE SCALE GENOMIC DNA]</scope>
    <source>
        <strain evidence="1 2">HNM0687</strain>
    </source>
</reference>
<dbReference type="RefSeq" id="WP_160902916.1">
    <property type="nucleotide sequence ID" value="NZ_CP102850.1"/>
</dbReference>
<dbReference type="CDD" id="cd07812">
    <property type="entry name" value="SRPBCC"/>
    <property type="match status" value="1"/>
</dbReference>
<dbReference type="EMBL" id="WMBR01000004">
    <property type="protein sequence ID" value="MXP22721.1"/>
    <property type="molecule type" value="Genomic_DNA"/>
</dbReference>
<dbReference type="InterPro" id="IPR019587">
    <property type="entry name" value="Polyketide_cyclase/dehydratase"/>
</dbReference>
<protein>
    <submittedName>
        <fullName evidence="1">Toxin</fullName>
    </submittedName>
</protein>
<sequence>MAKTSDSIELDLSVEDTWAAASDLSRFSEWMLLHDGWRSPLPSPGELGAGVNLASVVKVKGTRVRFDWLIETYQPFEQVRLKGNGKGGVKAKLDLGILPTDAGSAVTFTVDLGGLPLIGPAGKAAAMAVSGDLRKSLMTFRAVFG</sequence>
<dbReference type="InterPro" id="IPR023393">
    <property type="entry name" value="START-like_dom_sf"/>
</dbReference>
<dbReference type="AlphaFoldDB" id="A0A6L7GUI9"/>
<keyword evidence="2" id="KW-1185">Reference proteome</keyword>
<dbReference type="Gene3D" id="3.30.530.20">
    <property type="match status" value="1"/>
</dbReference>
<dbReference type="SUPFAM" id="SSF55961">
    <property type="entry name" value="Bet v1-like"/>
    <property type="match status" value="1"/>
</dbReference>
<gene>
    <name evidence="1" type="ORF">GIY30_15370</name>
</gene>
<proteinExistence type="predicted"/>
<dbReference type="Pfam" id="PF10604">
    <property type="entry name" value="Polyketide_cyc2"/>
    <property type="match status" value="1"/>
</dbReference>
<accession>A0A6L7GUI9</accession>
<evidence type="ECO:0000313" key="1">
    <source>
        <dbReference type="EMBL" id="MXP22721.1"/>
    </source>
</evidence>
<organism evidence="1 2">
    <name type="scientific">Gordonia mangrovi</name>
    <dbReference type="NCBI Taxonomy" id="2665643"/>
    <lineage>
        <taxon>Bacteria</taxon>
        <taxon>Bacillati</taxon>
        <taxon>Actinomycetota</taxon>
        <taxon>Actinomycetes</taxon>
        <taxon>Mycobacteriales</taxon>
        <taxon>Gordoniaceae</taxon>
        <taxon>Gordonia</taxon>
    </lineage>
</organism>
<dbReference type="Proteomes" id="UP000475545">
    <property type="component" value="Unassembled WGS sequence"/>
</dbReference>
<comment type="caution">
    <text evidence="1">The sequence shown here is derived from an EMBL/GenBank/DDBJ whole genome shotgun (WGS) entry which is preliminary data.</text>
</comment>
<name>A0A6L7GUI9_9ACTN</name>